<evidence type="ECO:0000313" key="2">
    <source>
        <dbReference type="Proteomes" id="UP000237105"/>
    </source>
</evidence>
<organism evidence="1 2">
    <name type="scientific">Parasponia andersonii</name>
    <name type="common">Sponia andersonii</name>
    <dbReference type="NCBI Taxonomy" id="3476"/>
    <lineage>
        <taxon>Eukaryota</taxon>
        <taxon>Viridiplantae</taxon>
        <taxon>Streptophyta</taxon>
        <taxon>Embryophyta</taxon>
        <taxon>Tracheophyta</taxon>
        <taxon>Spermatophyta</taxon>
        <taxon>Magnoliopsida</taxon>
        <taxon>eudicotyledons</taxon>
        <taxon>Gunneridae</taxon>
        <taxon>Pentapetalae</taxon>
        <taxon>rosids</taxon>
        <taxon>fabids</taxon>
        <taxon>Rosales</taxon>
        <taxon>Cannabaceae</taxon>
        <taxon>Parasponia</taxon>
    </lineage>
</organism>
<accession>A0A2P5C0V1</accession>
<evidence type="ECO:0000313" key="1">
    <source>
        <dbReference type="EMBL" id="PON54625.1"/>
    </source>
</evidence>
<keyword evidence="2" id="KW-1185">Reference proteome</keyword>
<reference evidence="2" key="1">
    <citation type="submission" date="2016-06" db="EMBL/GenBank/DDBJ databases">
        <title>Parallel loss of symbiosis genes in relatives of nitrogen-fixing non-legume Parasponia.</title>
        <authorList>
            <person name="Van Velzen R."/>
            <person name="Holmer R."/>
            <person name="Bu F."/>
            <person name="Rutten L."/>
            <person name="Van Zeijl A."/>
            <person name="Liu W."/>
            <person name="Santuari L."/>
            <person name="Cao Q."/>
            <person name="Sharma T."/>
            <person name="Shen D."/>
            <person name="Roswanjaya Y."/>
            <person name="Wardhani T."/>
            <person name="Kalhor M.S."/>
            <person name="Jansen J."/>
            <person name="Van den Hoogen J."/>
            <person name="Gungor B."/>
            <person name="Hartog M."/>
            <person name="Hontelez J."/>
            <person name="Verver J."/>
            <person name="Yang W.-C."/>
            <person name="Schijlen E."/>
            <person name="Repin R."/>
            <person name="Schilthuizen M."/>
            <person name="Schranz E."/>
            <person name="Heidstra R."/>
            <person name="Miyata K."/>
            <person name="Fedorova E."/>
            <person name="Kohlen W."/>
            <person name="Bisseling T."/>
            <person name="Smit S."/>
            <person name="Geurts R."/>
        </authorList>
    </citation>
    <scope>NUCLEOTIDE SEQUENCE [LARGE SCALE GENOMIC DNA]</scope>
    <source>
        <strain evidence="2">cv. WU1-14</strain>
    </source>
</reference>
<dbReference type="AlphaFoldDB" id="A0A2P5C0V1"/>
<evidence type="ECO:0008006" key="3">
    <source>
        <dbReference type="Google" id="ProtNLM"/>
    </source>
</evidence>
<protein>
    <recommendedName>
        <fullName evidence="3">F-box domain containing protein</fullName>
    </recommendedName>
</protein>
<name>A0A2P5C0V1_PARAD</name>
<sequence>MSMLEKRAAAMEYPLLNEDMIMSILARLPVKSLSCDSSAYANHATKEFKILKEQEEPLKISSSYGFGFDPKANDYK</sequence>
<comment type="caution">
    <text evidence="1">The sequence shown here is derived from an EMBL/GenBank/DDBJ whole genome shotgun (WGS) entry which is preliminary data.</text>
</comment>
<gene>
    <name evidence="1" type="ORF">PanWU01x14_193660</name>
</gene>
<dbReference type="Proteomes" id="UP000237105">
    <property type="component" value="Unassembled WGS sequence"/>
</dbReference>
<proteinExistence type="predicted"/>
<dbReference type="EMBL" id="JXTB01000192">
    <property type="protein sequence ID" value="PON54625.1"/>
    <property type="molecule type" value="Genomic_DNA"/>
</dbReference>